<dbReference type="EC" id="5.3.1.1" evidence="3"/>
<dbReference type="InterPro" id="IPR000652">
    <property type="entry name" value="Triosephosphate_isomerase"/>
</dbReference>
<dbReference type="CDD" id="cd00311">
    <property type="entry name" value="TIM"/>
    <property type="match status" value="1"/>
</dbReference>
<keyword evidence="3" id="KW-0312">Gluconeogenesis</keyword>
<dbReference type="AlphaFoldDB" id="A0A1G2MIY3"/>
<evidence type="ECO:0000313" key="5">
    <source>
        <dbReference type="Proteomes" id="UP000177130"/>
    </source>
</evidence>
<dbReference type="Proteomes" id="UP000177130">
    <property type="component" value="Unassembled WGS sequence"/>
</dbReference>
<dbReference type="GO" id="GO:0046166">
    <property type="term" value="P:glyceraldehyde-3-phosphate biosynthetic process"/>
    <property type="evidence" value="ECO:0007669"/>
    <property type="project" value="TreeGrafter"/>
</dbReference>
<accession>A0A1G2MIY3</accession>
<dbReference type="PROSITE" id="PS51440">
    <property type="entry name" value="TIM_2"/>
    <property type="match status" value="1"/>
</dbReference>
<dbReference type="STRING" id="1802306.A3C72_02070"/>
<comment type="pathway">
    <text evidence="3">Carbohydrate degradation; glycolysis; D-glyceraldehyde 3-phosphate from glycerone phosphate: step 1/1.</text>
</comment>
<dbReference type="GO" id="GO:0005829">
    <property type="term" value="C:cytosol"/>
    <property type="evidence" value="ECO:0007669"/>
    <property type="project" value="TreeGrafter"/>
</dbReference>
<reference evidence="4 5" key="1">
    <citation type="journal article" date="2016" name="Nat. Commun.">
        <title>Thousands of microbial genomes shed light on interconnected biogeochemical processes in an aquifer system.</title>
        <authorList>
            <person name="Anantharaman K."/>
            <person name="Brown C.T."/>
            <person name="Hug L.A."/>
            <person name="Sharon I."/>
            <person name="Castelle C.J."/>
            <person name="Probst A.J."/>
            <person name="Thomas B.C."/>
            <person name="Singh A."/>
            <person name="Wilkins M.J."/>
            <person name="Karaoz U."/>
            <person name="Brodie E.L."/>
            <person name="Williams K.H."/>
            <person name="Hubbard S.S."/>
            <person name="Banfield J.F."/>
        </authorList>
    </citation>
    <scope>NUCLEOTIDE SEQUENCE [LARGE SCALE GENOMIC DNA]</scope>
</reference>
<comment type="catalytic activity">
    <reaction evidence="3">
        <text>D-glyceraldehyde 3-phosphate = dihydroxyacetone phosphate</text>
        <dbReference type="Rhea" id="RHEA:18585"/>
        <dbReference type="ChEBI" id="CHEBI:57642"/>
        <dbReference type="ChEBI" id="CHEBI:59776"/>
        <dbReference type="EC" id="5.3.1.1"/>
    </reaction>
</comment>
<dbReference type="GO" id="GO:0006094">
    <property type="term" value="P:gluconeogenesis"/>
    <property type="evidence" value="ECO:0007669"/>
    <property type="project" value="UniProtKB-UniPathway"/>
</dbReference>
<dbReference type="InterPro" id="IPR013785">
    <property type="entry name" value="Aldolase_TIM"/>
</dbReference>
<dbReference type="EMBL" id="MHRK01000044">
    <property type="protein sequence ID" value="OHA22981.1"/>
    <property type="molecule type" value="Genomic_DNA"/>
</dbReference>
<gene>
    <name evidence="4" type="ORF">A3C72_02070</name>
</gene>
<comment type="similarity">
    <text evidence="1 3">Belongs to the triosephosphate isomerase family.</text>
</comment>
<evidence type="ECO:0000313" key="4">
    <source>
        <dbReference type="EMBL" id="OHA22981.1"/>
    </source>
</evidence>
<keyword evidence="3" id="KW-0324">Glycolysis</keyword>
<evidence type="ECO:0000256" key="1">
    <source>
        <dbReference type="ARBA" id="ARBA00007422"/>
    </source>
</evidence>
<proteinExistence type="inferred from homology"/>
<dbReference type="PANTHER" id="PTHR21139:SF42">
    <property type="entry name" value="TRIOSEPHOSPHATE ISOMERASE"/>
    <property type="match status" value="1"/>
</dbReference>
<dbReference type="PANTHER" id="PTHR21139">
    <property type="entry name" value="TRIOSEPHOSPHATE ISOMERASE"/>
    <property type="match status" value="1"/>
</dbReference>
<dbReference type="Gene3D" id="3.20.20.70">
    <property type="entry name" value="Aldolase class I"/>
    <property type="match status" value="1"/>
</dbReference>
<dbReference type="InterPro" id="IPR035990">
    <property type="entry name" value="TIM_sf"/>
</dbReference>
<organism evidence="4 5">
    <name type="scientific">Candidatus Taylorbacteria bacterium RIFCSPHIGHO2_02_FULL_43_32b</name>
    <dbReference type="NCBI Taxonomy" id="1802306"/>
    <lineage>
        <taxon>Bacteria</taxon>
        <taxon>Candidatus Tayloriibacteriota</taxon>
    </lineage>
</organism>
<dbReference type="Pfam" id="PF00121">
    <property type="entry name" value="TIM"/>
    <property type="match status" value="1"/>
</dbReference>
<comment type="subcellular location">
    <subcellularLocation>
        <location evidence="3">Cytoplasm</location>
    </subcellularLocation>
</comment>
<keyword evidence="3" id="KW-0963">Cytoplasm</keyword>
<name>A0A1G2MIY3_9BACT</name>
<evidence type="ECO:0000256" key="2">
    <source>
        <dbReference type="ARBA" id="ARBA00023235"/>
    </source>
</evidence>
<dbReference type="UniPathway" id="UPA00138"/>
<dbReference type="GO" id="GO:0006096">
    <property type="term" value="P:glycolytic process"/>
    <property type="evidence" value="ECO:0007669"/>
    <property type="project" value="UniProtKB-UniRule"/>
</dbReference>
<comment type="pathway">
    <text evidence="3">Carbohydrate biosynthesis; gluconeogenesis.</text>
</comment>
<dbReference type="SUPFAM" id="SSF51351">
    <property type="entry name" value="Triosephosphate isomerase (TIM)"/>
    <property type="match status" value="1"/>
</dbReference>
<comment type="caution">
    <text evidence="4">The sequence shown here is derived from an EMBL/GenBank/DDBJ whole genome shotgun (WGS) entry which is preliminary data.</text>
</comment>
<dbReference type="GO" id="GO:0019563">
    <property type="term" value="P:glycerol catabolic process"/>
    <property type="evidence" value="ECO:0007669"/>
    <property type="project" value="TreeGrafter"/>
</dbReference>
<sequence>MNKKHLVVGNWKMNPTSIEEARAVVAMSKKAAKNLKRTEVVICPPFAFLHLVKVDNKKIFAGVQNVFNQPAGSFTGEISPQMVRSLGGKYVIIGHSERRAMGETDELVSQKIIAALNAGLRPIVCIGEKTRNQSGEYLQFLRNQLSICLSLLKKKHFSEIIIAYEPVFAIGKSFAEAMQAREILETVLYIKKVLNDIFGKESASCACILYGGSVNWENAKAIIETGGVNGLLVGRESLNVETFPKLLTSVDAVSL</sequence>
<dbReference type="NCBIfam" id="TIGR00419">
    <property type="entry name" value="tim"/>
    <property type="match status" value="1"/>
</dbReference>
<dbReference type="UniPathway" id="UPA00109">
    <property type="reaction ID" value="UER00189"/>
</dbReference>
<dbReference type="GO" id="GO:0004807">
    <property type="term" value="F:triose-phosphate isomerase activity"/>
    <property type="evidence" value="ECO:0007669"/>
    <property type="project" value="UniProtKB-UniRule"/>
</dbReference>
<evidence type="ECO:0000256" key="3">
    <source>
        <dbReference type="RuleBase" id="RU363013"/>
    </source>
</evidence>
<keyword evidence="2 3" id="KW-0413">Isomerase</keyword>
<protein>
    <recommendedName>
        <fullName evidence="3">Triosephosphate isomerase</fullName>
        <ecNumber evidence="3">5.3.1.1</ecNumber>
    </recommendedName>
</protein>
<comment type="subunit">
    <text evidence="3">Homodimer.</text>
</comment>